<keyword evidence="3" id="KW-0808">Transferase</keyword>
<comment type="similarity">
    <text evidence="7">Belongs to the DNA polymerase HolA subunit family.</text>
</comment>
<dbReference type="InterPro" id="IPR032780">
    <property type="entry name" value="DNA_pol3_delt_C"/>
</dbReference>
<evidence type="ECO:0000256" key="3">
    <source>
        <dbReference type="ARBA" id="ARBA00022679"/>
    </source>
</evidence>
<dbReference type="PANTHER" id="PTHR34388">
    <property type="entry name" value="DNA POLYMERASE III SUBUNIT DELTA"/>
    <property type="match status" value="1"/>
</dbReference>
<evidence type="ECO:0000313" key="11">
    <source>
        <dbReference type="EMBL" id="KKO03174.1"/>
    </source>
</evidence>
<proteinExistence type="inferred from homology"/>
<evidence type="ECO:0000256" key="5">
    <source>
        <dbReference type="ARBA" id="ARBA00022705"/>
    </source>
</evidence>
<dbReference type="Gene3D" id="3.40.50.300">
    <property type="entry name" value="P-loop containing nucleotide triphosphate hydrolases"/>
    <property type="match status" value="1"/>
</dbReference>
<dbReference type="GO" id="GO:0009360">
    <property type="term" value="C:DNA polymerase III complex"/>
    <property type="evidence" value="ECO:0007669"/>
    <property type="project" value="InterPro"/>
</dbReference>
<name>A0A0F9YFC3_9ZZZZ</name>
<evidence type="ECO:0000256" key="8">
    <source>
        <dbReference type="ARBA" id="ARBA00049244"/>
    </source>
</evidence>
<dbReference type="EC" id="2.7.7.7" evidence="1"/>
<protein>
    <recommendedName>
        <fullName evidence="2">DNA polymerase III subunit delta</fullName>
        <ecNumber evidence="1">2.7.7.7</ecNumber>
    </recommendedName>
</protein>
<feature type="domain" description="DNA polymerase III subunit delta C-terminal" evidence="10">
    <location>
        <begin position="216"/>
        <end position="298"/>
    </location>
</feature>
<comment type="catalytic activity">
    <reaction evidence="8">
        <text>DNA(n) + a 2'-deoxyribonucleoside 5'-triphosphate = DNA(n+1) + diphosphate</text>
        <dbReference type="Rhea" id="RHEA:22508"/>
        <dbReference type="Rhea" id="RHEA-COMP:17339"/>
        <dbReference type="Rhea" id="RHEA-COMP:17340"/>
        <dbReference type="ChEBI" id="CHEBI:33019"/>
        <dbReference type="ChEBI" id="CHEBI:61560"/>
        <dbReference type="ChEBI" id="CHEBI:173112"/>
        <dbReference type="EC" id="2.7.7.7"/>
    </reaction>
</comment>
<gene>
    <name evidence="11" type="ORF">LCGC14_0100950</name>
</gene>
<dbReference type="SUPFAM" id="SSF48019">
    <property type="entry name" value="post-AAA+ oligomerization domain-like"/>
    <property type="match status" value="1"/>
</dbReference>
<dbReference type="Pfam" id="PF06144">
    <property type="entry name" value="DNA_pol3_delta"/>
    <property type="match status" value="1"/>
</dbReference>
<dbReference type="Gene3D" id="1.10.8.60">
    <property type="match status" value="1"/>
</dbReference>
<dbReference type="InterPro" id="IPR027417">
    <property type="entry name" value="P-loop_NTPase"/>
</dbReference>
<evidence type="ECO:0000256" key="4">
    <source>
        <dbReference type="ARBA" id="ARBA00022695"/>
    </source>
</evidence>
<feature type="domain" description="DNA polymerase III delta N-terminal" evidence="9">
    <location>
        <begin position="20"/>
        <end position="130"/>
    </location>
</feature>
<dbReference type="Gene3D" id="1.20.272.10">
    <property type="match status" value="1"/>
</dbReference>
<dbReference type="GO" id="GO:0006261">
    <property type="term" value="P:DNA-templated DNA replication"/>
    <property type="evidence" value="ECO:0007669"/>
    <property type="project" value="TreeGrafter"/>
</dbReference>
<sequence>MKLNAAQLPRQLKEGLAPVYVVSGDDPLLTGEAEDLIRKACRAAGAEERQVFHVDRSFDWSQLYEASHSLSLFAQQRLLELRLPSGKPGDTGAKALLGYLEQPPDDTTLLVSLPKLDGTSMRSKWAKALVEHTDSRFVQIWPIEAHQLPSWMRDRLAAAGIQASPDALELLSARVEGNLLAAAQEIEKLKLFSSSGTLELDTVQQVVADSARFDVFNLSDAMLLGKPQQALRILQGLKGEGVEAPVVLWALTRELRTLASMAQDTARGIPLEKVFSSQRPPVWDKRKSVMKGALERHPASAWERWLGEAQTVDEQIKGQALGSPWDGLARILVEAAGVRLAL</sequence>
<evidence type="ECO:0000259" key="9">
    <source>
        <dbReference type="Pfam" id="PF06144"/>
    </source>
</evidence>
<reference evidence="11" key="1">
    <citation type="journal article" date="2015" name="Nature">
        <title>Complex archaea that bridge the gap between prokaryotes and eukaryotes.</title>
        <authorList>
            <person name="Spang A."/>
            <person name="Saw J.H."/>
            <person name="Jorgensen S.L."/>
            <person name="Zaremba-Niedzwiedzka K."/>
            <person name="Martijn J."/>
            <person name="Lind A.E."/>
            <person name="van Eijk R."/>
            <person name="Schleper C."/>
            <person name="Guy L."/>
            <person name="Ettema T.J."/>
        </authorList>
    </citation>
    <scope>NUCLEOTIDE SEQUENCE</scope>
</reference>
<keyword evidence="4" id="KW-0548">Nucleotidyltransferase</keyword>
<accession>A0A0F9YFC3</accession>
<dbReference type="CDD" id="cd18138">
    <property type="entry name" value="HLD_clamp_pol_III_delta"/>
    <property type="match status" value="1"/>
</dbReference>
<evidence type="ECO:0000256" key="1">
    <source>
        <dbReference type="ARBA" id="ARBA00012417"/>
    </source>
</evidence>
<dbReference type="AlphaFoldDB" id="A0A0F9YFC3"/>
<dbReference type="GO" id="GO:0003677">
    <property type="term" value="F:DNA binding"/>
    <property type="evidence" value="ECO:0007669"/>
    <property type="project" value="InterPro"/>
</dbReference>
<dbReference type="InterPro" id="IPR005790">
    <property type="entry name" value="DNA_polIII_delta"/>
</dbReference>
<organism evidence="11">
    <name type="scientific">marine sediment metagenome</name>
    <dbReference type="NCBI Taxonomy" id="412755"/>
    <lineage>
        <taxon>unclassified sequences</taxon>
        <taxon>metagenomes</taxon>
        <taxon>ecological metagenomes</taxon>
    </lineage>
</organism>
<dbReference type="GO" id="GO:0003887">
    <property type="term" value="F:DNA-directed DNA polymerase activity"/>
    <property type="evidence" value="ECO:0007669"/>
    <property type="project" value="UniProtKB-KW"/>
</dbReference>
<comment type="caution">
    <text evidence="11">The sequence shown here is derived from an EMBL/GenBank/DDBJ whole genome shotgun (WGS) entry which is preliminary data.</text>
</comment>
<evidence type="ECO:0000259" key="10">
    <source>
        <dbReference type="Pfam" id="PF14840"/>
    </source>
</evidence>
<dbReference type="InterPro" id="IPR010372">
    <property type="entry name" value="DNA_pol3_delta_N"/>
</dbReference>
<keyword evidence="6" id="KW-0239">DNA-directed DNA polymerase</keyword>
<keyword evidence="5" id="KW-0235">DNA replication</keyword>
<dbReference type="Pfam" id="PF14840">
    <property type="entry name" value="DNA_pol3_delt_C"/>
    <property type="match status" value="1"/>
</dbReference>
<evidence type="ECO:0000256" key="2">
    <source>
        <dbReference type="ARBA" id="ARBA00017703"/>
    </source>
</evidence>
<dbReference type="SUPFAM" id="SSF52540">
    <property type="entry name" value="P-loop containing nucleoside triphosphate hydrolases"/>
    <property type="match status" value="1"/>
</dbReference>
<dbReference type="NCBIfam" id="TIGR01128">
    <property type="entry name" value="holA"/>
    <property type="match status" value="1"/>
</dbReference>
<dbReference type="PANTHER" id="PTHR34388:SF1">
    <property type="entry name" value="DNA POLYMERASE III SUBUNIT DELTA"/>
    <property type="match status" value="1"/>
</dbReference>
<evidence type="ECO:0000256" key="6">
    <source>
        <dbReference type="ARBA" id="ARBA00022932"/>
    </source>
</evidence>
<dbReference type="EMBL" id="LAZR01000028">
    <property type="protein sequence ID" value="KKO03174.1"/>
    <property type="molecule type" value="Genomic_DNA"/>
</dbReference>
<dbReference type="InterPro" id="IPR008921">
    <property type="entry name" value="DNA_pol3_clamp-load_cplx_C"/>
</dbReference>
<evidence type="ECO:0000256" key="7">
    <source>
        <dbReference type="ARBA" id="ARBA00034754"/>
    </source>
</evidence>